<evidence type="ECO:0000256" key="12">
    <source>
        <dbReference type="ARBA" id="ARBA00023773"/>
    </source>
</evidence>
<dbReference type="InterPro" id="IPR034968">
    <property type="entry name" value="Reelin"/>
</dbReference>
<evidence type="ECO:0000256" key="10">
    <source>
        <dbReference type="ARBA" id="ARBA00022837"/>
    </source>
</evidence>
<dbReference type="GO" id="GO:0001764">
    <property type="term" value="P:neuron migration"/>
    <property type="evidence" value="ECO:0007669"/>
    <property type="project" value="InterPro"/>
</dbReference>
<dbReference type="GO" id="GO:0046872">
    <property type="term" value="F:metal ion binding"/>
    <property type="evidence" value="ECO:0007669"/>
    <property type="project" value="UniProtKB-KW"/>
</dbReference>
<evidence type="ECO:0000256" key="3">
    <source>
        <dbReference type="ARBA" id="ARBA00022525"/>
    </source>
</evidence>
<comment type="function">
    <text evidence="15">Extracellular matrix serine protease secreted by pioneer neurons that plays a role in layering of neurons in the cerebral cortex and cerebellum by coordinating cell positioning during neurodevelopment. Regulates microtubule function in neurons and neuronal migration. Binding to the extracellular domains of lipoprotein receptors VLDLR and LRP8/APOER2 induces tyrosine phosphorylation of DAB1 and modulation of TAU phosphorylation. Affects migration of sympathetic preganglionic neurons in the spinal cord, where it seems to act as a barrier to neuronal migration. Enzymatic activity is important for the modulation of cell adhesion.</text>
</comment>
<dbReference type="Pfam" id="PF21471">
    <property type="entry name" value="Reelin_subrepeat-B"/>
    <property type="match status" value="2"/>
</dbReference>
<dbReference type="PANTHER" id="PTHR11841:SF1">
    <property type="entry name" value="REELIN"/>
    <property type="match status" value="1"/>
</dbReference>
<keyword evidence="10" id="KW-0106">Calcium</keyword>
<gene>
    <name evidence="16" type="primary">Reln_1</name>
    <name evidence="16" type="ORF">E2C01_057707</name>
</gene>
<dbReference type="OrthoDB" id="6330257at2759"/>
<evidence type="ECO:0000256" key="15">
    <source>
        <dbReference type="ARBA" id="ARBA00046064"/>
    </source>
</evidence>
<dbReference type="GO" id="GO:0007417">
    <property type="term" value="P:central nervous system development"/>
    <property type="evidence" value="ECO:0007669"/>
    <property type="project" value="InterPro"/>
</dbReference>
<dbReference type="AlphaFoldDB" id="A0A5B7H2Q9"/>
<evidence type="ECO:0000256" key="6">
    <source>
        <dbReference type="ARBA" id="ARBA00022723"/>
    </source>
</evidence>
<dbReference type="GO" id="GO:0006508">
    <property type="term" value="P:proteolysis"/>
    <property type="evidence" value="ECO:0007669"/>
    <property type="project" value="UniProtKB-KW"/>
</dbReference>
<evidence type="ECO:0000256" key="14">
    <source>
        <dbReference type="ARBA" id="ARBA00044961"/>
    </source>
</evidence>
<evidence type="ECO:0000256" key="5">
    <source>
        <dbReference type="ARBA" id="ARBA00022670"/>
    </source>
</evidence>
<dbReference type="InterPro" id="IPR036278">
    <property type="entry name" value="Sialidase_sf"/>
</dbReference>
<evidence type="ECO:0000256" key="1">
    <source>
        <dbReference type="ARBA" id="ARBA00004498"/>
    </source>
</evidence>
<comment type="similarity">
    <text evidence="12">Belongs to the reelin family.</text>
</comment>
<reference evidence="16 17" key="1">
    <citation type="submission" date="2019-05" db="EMBL/GenBank/DDBJ databases">
        <title>Another draft genome of Portunus trituberculatus and its Hox gene families provides insights of decapod evolution.</title>
        <authorList>
            <person name="Jeong J.-H."/>
            <person name="Song I."/>
            <person name="Kim S."/>
            <person name="Choi T."/>
            <person name="Kim D."/>
            <person name="Ryu S."/>
            <person name="Kim W."/>
        </authorList>
    </citation>
    <scope>NUCLEOTIDE SEQUENCE [LARGE SCALE GENOMIC DNA]</scope>
    <source>
        <tissue evidence="16">Muscle</tissue>
    </source>
</reference>
<evidence type="ECO:0000256" key="13">
    <source>
        <dbReference type="ARBA" id="ARBA00023900"/>
    </source>
</evidence>
<organism evidence="16 17">
    <name type="scientific">Portunus trituberculatus</name>
    <name type="common">Swimming crab</name>
    <name type="synonym">Neptunus trituberculatus</name>
    <dbReference type="NCBI Taxonomy" id="210409"/>
    <lineage>
        <taxon>Eukaryota</taxon>
        <taxon>Metazoa</taxon>
        <taxon>Ecdysozoa</taxon>
        <taxon>Arthropoda</taxon>
        <taxon>Crustacea</taxon>
        <taxon>Multicrustacea</taxon>
        <taxon>Malacostraca</taxon>
        <taxon>Eumalacostraca</taxon>
        <taxon>Eucarida</taxon>
        <taxon>Decapoda</taxon>
        <taxon>Pleocyemata</taxon>
        <taxon>Brachyura</taxon>
        <taxon>Eubrachyura</taxon>
        <taxon>Portunoidea</taxon>
        <taxon>Portunidae</taxon>
        <taxon>Portuninae</taxon>
        <taxon>Portunus</taxon>
    </lineage>
</organism>
<evidence type="ECO:0000256" key="8">
    <source>
        <dbReference type="ARBA" id="ARBA00022825"/>
    </source>
</evidence>
<evidence type="ECO:0000256" key="2">
    <source>
        <dbReference type="ARBA" id="ARBA00022473"/>
    </source>
</evidence>
<keyword evidence="6" id="KW-0479">Metal-binding</keyword>
<dbReference type="EMBL" id="VSRR010021041">
    <property type="protein sequence ID" value="MPC63607.1"/>
    <property type="molecule type" value="Genomic_DNA"/>
</dbReference>
<dbReference type="GO" id="GO:0070325">
    <property type="term" value="F:lipoprotein particle receptor binding"/>
    <property type="evidence" value="ECO:0007669"/>
    <property type="project" value="InterPro"/>
</dbReference>
<evidence type="ECO:0000313" key="16">
    <source>
        <dbReference type="EMBL" id="MPC63607.1"/>
    </source>
</evidence>
<comment type="subunit">
    <text evidence="14">Oligomer of disulfide-linked homodimers.</text>
</comment>
<keyword evidence="17" id="KW-1185">Reference proteome</keyword>
<keyword evidence="3" id="KW-0964">Secreted</keyword>
<dbReference type="GO" id="GO:0007155">
    <property type="term" value="P:cell adhesion"/>
    <property type="evidence" value="ECO:0007669"/>
    <property type="project" value="UniProtKB-KW"/>
</dbReference>
<dbReference type="InterPro" id="IPR049419">
    <property type="entry name" value="Reelin_subrepeat-B"/>
</dbReference>
<protein>
    <recommendedName>
        <fullName evidence="13">Reelin</fullName>
    </recommendedName>
</protein>
<comment type="caution">
    <text evidence="16">The sequence shown here is derived from an EMBL/GenBank/DDBJ whole genome shotgun (WGS) entry which is preliminary data.</text>
</comment>
<dbReference type="GO" id="GO:0008236">
    <property type="term" value="F:serine-type peptidase activity"/>
    <property type="evidence" value="ECO:0007669"/>
    <property type="project" value="UniProtKB-KW"/>
</dbReference>
<dbReference type="PANTHER" id="PTHR11841">
    <property type="entry name" value="REELIN"/>
    <property type="match status" value="1"/>
</dbReference>
<keyword evidence="2" id="KW-0217">Developmental protein</keyword>
<evidence type="ECO:0000256" key="9">
    <source>
        <dbReference type="ARBA" id="ARBA00022833"/>
    </source>
</evidence>
<evidence type="ECO:0000256" key="11">
    <source>
        <dbReference type="ARBA" id="ARBA00022889"/>
    </source>
</evidence>
<sequence length="202" mass="22249">MLVTTDLDLTHGSVVQFYIRFGCMDSDPFSGDGPVLLQHSSDGGITWALLAELVPDPSEPQRTQHITLALPAQGLPAFLDMGTGIGWLLRPGSVVEPVCGHVQPFLHFTGRDGYRLAETPDIVMTQNTFIQFTALLACKEPAPCFEVEVEYSVDHGASWWPLRPACLPSDPDCTEYWMSSFLTSDLFIRPSPVTMLAPARLR</sequence>
<evidence type="ECO:0000256" key="7">
    <source>
        <dbReference type="ARBA" id="ARBA00022801"/>
    </source>
</evidence>
<keyword evidence="5" id="KW-0645">Protease</keyword>
<keyword evidence="4" id="KW-0272">Extracellular matrix</keyword>
<name>A0A5B7H2Q9_PORTR</name>
<keyword evidence="8" id="KW-0720">Serine protease</keyword>
<keyword evidence="7" id="KW-0378">Hydrolase</keyword>
<evidence type="ECO:0000256" key="4">
    <source>
        <dbReference type="ARBA" id="ARBA00022530"/>
    </source>
</evidence>
<evidence type="ECO:0000313" key="17">
    <source>
        <dbReference type="Proteomes" id="UP000324222"/>
    </source>
</evidence>
<proteinExistence type="inferred from homology"/>
<comment type="subcellular location">
    <subcellularLocation>
        <location evidence="1">Secreted</location>
        <location evidence="1">Extracellular space</location>
        <location evidence="1">Extracellular matrix</location>
    </subcellularLocation>
</comment>
<dbReference type="Gene3D" id="2.60.120.260">
    <property type="entry name" value="Galactose-binding domain-like"/>
    <property type="match status" value="2"/>
</dbReference>
<dbReference type="Proteomes" id="UP000324222">
    <property type="component" value="Unassembled WGS sequence"/>
</dbReference>
<keyword evidence="9" id="KW-0862">Zinc</keyword>
<dbReference type="SUPFAM" id="SSF50939">
    <property type="entry name" value="Sialidases"/>
    <property type="match status" value="1"/>
</dbReference>
<keyword evidence="11" id="KW-0130">Cell adhesion</keyword>
<accession>A0A5B7H2Q9</accession>